<evidence type="ECO:0000259" key="6">
    <source>
        <dbReference type="PROSITE" id="PS51352"/>
    </source>
</evidence>
<evidence type="ECO:0000256" key="2">
    <source>
        <dbReference type="ARBA" id="ARBA00022748"/>
    </source>
</evidence>
<gene>
    <name evidence="7" type="ORF">VB776_13465</name>
</gene>
<keyword evidence="8" id="KW-1185">Reference proteome</keyword>
<accession>A0ABU5S6C9</accession>
<feature type="domain" description="Thioredoxin" evidence="6">
    <location>
        <begin position="334"/>
        <end position="474"/>
    </location>
</feature>
<evidence type="ECO:0000313" key="7">
    <source>
        <dbReference type="EMBL" id="MEA5403931.1"/>
    </source>
</evidence>
<dbReference type="InterPro" id="IPR036249">
    <property type="entry name" value="Thioredoxin-like_sf"/>
</dbReference>
<evidence type="ECO:0000256" key="4">
    <source>
        <dbReference type="ARBA" id="ARBA00023284"/>
    </source>
</evidence>
<dbReference type="InterPro" id="IPR013766">
    <property type="entry name" value="Thioredoxin_domain"/>
</dbReference>
<dbReference type="CDD" id="cd02966">
    <property type="entry name" value="TlpA_like_family"/>
    <property type="match status" value="1"/>
</dbReference>
<comment type="subcellular location">
    <subcellularLocation>
        <location evidence="1">Cell envelope</location>
    </subcellularLocation>
</comment>
<dbReference type="InterPro" id="IPR050553">
    <property type="entry name" value="Thioredoxin_ResA/DsbE_sf"/>
</dbReference>
<dbReference type="PANTHER" id="PTHR42852">
    <property type="entry name" value="THIOL:DISULFIDE INTERCHANGE PROTEIN DSBE"/>
    <property type="match status" value="1"/>
</dbReference>
<dbReference type="RefSeq" id="WP_323330493.1">
    <property type="nucleotide sequence ID" value="NZ_JAYGIL010000015.1"/>
</dbReference>
<name>A0ABU5S6C9_9BACT</name>
<feature type="signal peptide" evidence="5">
    <location>
        <begin position="1"/>
        <end position="20"/>
    </location>
</feature>
<dbReference type="Gene3D" id="3.40.30.10">
    <property type="entry name" value="Glutaredoxin"/>
    <property type="match status" value="1"/>
</dbReference>
<proteinExistence type="predicted"/>
<dbReference type="PANTHER" id="PTHR42852:SF6">
    <property type="entry name" value="THIOL:DISULFIDE INTERCHANGE PROTEIN DSBE"/>
    <property type="match status" value="1"/>
</dbReference>
<keyword evidence="4" id="KW-0676">Redox-active center</keyword>
<dbReference type="InterPro" id="IPR000866">
    <property type="entry name" value="AhpC/TSA"/>
</dbReference>
<protein>
    <submittedName>
        <fullName evidence="7">TlpA disulfide reductase family protein</fullName>
    </submittedName>
</protein>
<dbReference type="Proteomes" id="UP001303899">
    <property type="component" value="Unassembled WGS sequence"/>
</dbReference>
<dbReference type="EMBL" id="JAYGIL010000015">
    <property type="protein sequence ID" value="MEA5403931.1"/>
    <property type="molecule type" value="Genomic_DNA"/>
</dbReference>
<dbReference type="SUPFAM" id="SSF52833">
    <property type="entry name" value="Thioredoxin-like"/>
    <property type="match status" value="1"/>
</dbReference>
<organism evidence="7 8">
    <name type="scientific">Arcicella gelida</name>
    <dbReference type="NCBI Taxonomy" id="2984195"/>
    <lineage>
        <taxon>Bacteria</taxon>
        <taxon>Pseudomonadati</taxon>
        <taxon>Bacteroidota</taxon>
        <taxon>Cytophagia</taxon>
        <taxon>Cytophagales</taxon>
        <taxon>Flectobacillaceae</taxon>
        <taxon>Arcicella</taxon>
    </lineage>
</organism>
<dbReference type="PROSITE" id="PS51352">
    <property type="entry name" value="THIOREDOXIN_2"/>
    <property type="match status" value="1"/>
</dbReference>
<comment type="caution">
    <text evidence="7">The sequence shown here is derived from an EMBL/GenBank/DDBJ whole genome shotgun (WGS) entry which is preliminary data.</text>
</comment>
<evidence type="ECO:0000256" key="3">
    <source>
        <dbReference type="ARBA" id="ARBA00023157"/>
    </source>
</evidence>
<reference evidence="7 8" key="1">
    <citation type="submission" date="2023-12" db="EMBL/GenBank/DDBJ databases">
        <title>Novel species of the genus Arcicella isolated from rivers.</title>
        <authorList>
            <person name="Lu H."/>
        </authorList>
    </citation>
    <scope>NUCLEOTIDE SEQUENCE [LARGE SCALE GENOMIC DNA]</scope>
    <source>
        <strain evidence="7 8">DC2W</strain>
    </source>
</reference>
<evidence type="ECO:0000256" key="5">
    <source>
        <dbReference type="SAM" id="SignalP"/>
    </source>
</evidence>
<feature type="chain" id="PRO_5045922004" evidence="5">
    <location>
        <begin position="21"/>
        <end position="474"/>
    </location>
</feature>
<keyword evidence="3" id="KW-1015">Disulfide bond</keyword>
<evidence type="ECO:0000256" key="1">
    <source>
        <dbReference type="ARBA" id="ARBA00004196"/>
    </source>
</evidence>
<keyword evidence="2" id="KW-0201">Cytochrome c-type biogenesis</keyword>
<sequence>MKKFVTTLYLLLGLFTSLLAQTPQSSKPSPATLYRQCYKFARNELNVDSAFYYFKEVFADTNDINATLKFILYNSFPETFTHPDLDNLKDTTKRNRAIKIKLLHKELLQKVANEKALQSVEPVQALLLWSKVQDNQEDKTQLKLLTNTLLTQIKGRKDYNNGHTGRYALMIYHITNKHSDLQTLSKKLFTTIKENLRINQVAITANSSSKDLERRACHRYLYAYINYLEASSTSDLTKKQALLKTAFEYSPDLTDKQYKSGYNEDKKYLEGKENYCQEYLGFLEKTGKDKIEILSILLKAALYNPVYKENVKTFYEKMGLTQKPFNIFWRESIEKNALFSTDFSLKMLDKRIFSSKEYTGKWILLDFWTTWCKPCREEHPTLQKFYDTTILQNKEKVLILTIACDGDNDTDEKVMKYMKEKGLSFPVAIADSKIEKKFAVSAYPTKVLITPEGKFLSVPNGIDWITLIKEYAVL</sequence>
<evidence type="ECO:0000313" key="8">
    <source>
        <dbReference type="Proteomes" id="UP001303899"/>
    </source>
</evidence>
<keyword evidence="5" id="KW-0732">Signal</keyword>
<dbReference type="Pfam" id="PF00578">
    <property type="entry name" value="AhpC-TSA"/>
    <property type="match status" value="1"/>
</dbReference>